<feature type="domain" description="TFIIS N-terminal" evidence="4">
    <location>
        <begin position="282"/>
        <end position="357"/>
    </location>
</feature>
<dbReference type="PROSITE" id="PS51319">
    <property type="entry name" value="TFIIS_N"/>
    <property type="match status" value="1"/>
</dbReference>
<protein>
    <recommendedName>
        <fullName evidence="4">TFIIS N-terminal domain-containing protein</fullName>
    </recommendedName>
</protein>
<comment type="subcellular location">
    <subcellularLocation>
        <location evidence="1">Nucleus</location>
    </subcellularLocation>
</comment>
<evidence type="ECO:0000256" key="2">
    <source>
        <dbReference type="SAM" id="Coils"/>
    </source>
</evidence>
<feature type="compositionally biased region" description="Polar residues" evidence="3">
    <location>
        <begin position="969"/>
        <end position="981"/>
    </location>
</feature>
<dbReference type="RefSeq" id="XP_040789509.1">
    <property type="nucleotide sequence ID" value="XM_040937625.1"/>
</dbReference>
<evidence type="ECO:0000259" key="4">
    <source>
        <dbReference type="PROSITE" id="PS51319"/>
    </source>
</evidence>
<reference evidence="5" key="1">
    <citation type="submission" date="2020-01" db="EMBL/GenBank/DDBJ databases">
        <authorList>
            <consortium name="DOE Joint Genome Institute"/>
            <person name="Haridas S."/>
            <person name="Albert R."/>
            <person name="Binder M."/>
            <person name="Bloem J."/>
            <person name="Labutti K."/>
            <person name="Salamov A."/>
            <person name="Andreopoulos B."/>
            <person name="Baker S.E."/>
            <person name="Barry K."/>
            <person name="Bills G."/>
            <person name="Bluhm B.H."/>
            <person name="Cannon C."/>
            <person name="Castanera R."/>
            <person name="Culley D.E."/>
            <person name="Daum C."/>
            <person name="Ezra D."/>
            <person name="Gonzalez J.B."/>
            <person name="Henrissat B."/>
            <person name="Kuo A."/>
            <person name="Liang C."/>
            <person name="Lipzen A."/>
            <person name="Lutzoni F."/>
            <person name="Magnuson J."/>
            <person name="Mondo S."/>
            <person name="Nolan M."/>
            <person name="Ohm R."/>
            <person name="Pangilinan J."/>
            <person name="Park H.-J."/>
            <person name="Ramirez L."/>
            <person name="Alfaro M."/>
            <person name="Sun H."/>
            <person name="Tritt A."/>
            <person name="Yoshinaga Y."/>
            <person name="Zwiers L.-H."/>
            <person name="Turgeon B.G."/>
            <person name="Goodwin S.B."/>
            <person name="Spatafora J.W."/>
            <person name="Crous P.W."/>
            <person name="Grigoriev I.V."/>
        </authorList>
    </citation>
    <scope>NUCLEOTIDE SEQUENCE</scope>
    <source>
        <strain evidence="5">CBS 394.84</strain>
    </source>
</reference>
<dbReference type="SUPFAM" id="SSF47676">
    <property type="entry name" value="Conserved domain common to transcription factors TFIIS, elongin A, CRSP70"/>
    <property type="match status" value="2"/>
</dbReference>
<feature type="compositionally biased region" description="Polar residues" evidence="3">
    <location>
        <begin position="478"/>
        <end position="488"/>
    </location>
</feature>
<comment type="caution">
    <text evidence="5">The sequence shown here is derived from an EMBL/GenBank/DDBJ whole genome shotgun (WGS) entry which is preliminary data.</text>
</comment>
<keyword evidence="6" id="KW-1185">Reference proteome</keyword>
<evidence type="ECO:0000256" key="1">
    <source>
        <dbReference type="PROSITE-ProRule" id="PRU00649"/>
    </source>
</evidence>
<dbReference type="EMBL" id="ML976615">
    <property type="protein sequence ID" value="KAF1846946.1"/>
    <property type="molecule type" value="Genomic_DNA"/>
</dbReference>
<dbReference type="OrthoDB" id="3684850at2759"/>
<evidence type="ECO:0000256" key="3">
    <source>
        <dbReference type="SAM" id="MobiDB-lite"/>
    </source>
</evidence>
<dbReference type="GeneID" id="63854875"/>
<feature type="coiled-coil region" evidence="2">
    <location>
        <begin position="791"/>
        <end position="881"/>
    </location>
</feature>
<dbReference type="GO" id="GO:0005634">
    <property type="term" value="C:nucleus"/>
    <property type="evidence" value="ECO:0007669"/>
    <property type="project" value="UniProtKB-SubCell"/>
</dbReference>
<dbReference type="InterPro" id="IPR035441">
    <property type="entry name" value="TFIIS/LEDGF_dom_sf"/>
</dbReference>
<sequence length="1069" mass="117918">MSGHTNSAMSEDNSNENPPGALQDDQENSDHVEKYNTSSIVQEYDDWGGPIDNTGTAYTEMGDREYINKVKQLLQGQIARATSQGKSTVLSELNELSDSIKLDSMESVMTTFLIYFARKLRSPEDDIQDHDIVMFLLDLFDDMLVNLGVLKMTKALSVMENALYHPAGGVRTKAAVVLEKWRDLINGQLASDEATEYSNGNVVTDNPDVSPYSEDSNLSKTAESHSPRPTKIVDINDFRDQICRALPRLDVIKAEPILPQLMLLLETAIFNPPEAVMFGFLHILRRAIELGRDITGSLPRGAVWILNVLDQMPINEEVLKATCILTALESVQNHSHADVQTSVNQLVNKWRMLMNCQEVGHETELSPVLRAFSLKFTDSIQSLTVKKIASIKTHPEPPTLRPRLLTDHTDFEDTTVDFRTIPGDAHTFSAAGARKPNKLNKKAAKGRSTADTSAELPRASAQNRYTEDPVASRGIQAKHTSATRSFTATRPLAKHPSTCQVPAAERSPPSDSTTFTLPIFVPEFPCCAEAIAAGPIAKSTRNALKSSHETSGFDGFLVYVQDTINLGQPATQKLEEELKAFHSLVGSAADELIRVAQSTLKTKTLKLTMGNEIDRLEQEGVNLSIDMEYVNEAQTETNRKLSKLRRKFAGIGEQLQKEEIDLQHRRGAIAVDLFLALKTLWKSSCVNLEETMKLRSMLLEKNARISNLLSTEMAMAASGDGLKKEMKALQSHVLEIEIGNKKALEKIETQKRDLDKGYYDNVQKLVDARVGDEKTRLSERLAEAHVAVKQRDKLTLKIEELQPKIADLEREMERSSVAKAGLETKYTHLKFEADVVKEGYDQLTKHNAELQMEISDLRGDVVRLTEERDNLLAERASAQNTRNTSQAMVHPPAALAITSTPTSRYQNEHEHLSGLIGVWQNTLDTVISDLSKTHAEKDALDSKIQDIERQLQEVKPTRKSAPPTGAKVKSNSLDVGLGSSTKKGRPLVSKEVLPSTAQSGIFAARMSRVSAGPFPALGAPAAPTLKSFAEAAAGKVLRVVEVPKADKGKRPRPSAIEALASENSEHTEG</sequence>
<proteinExistence type="predicted"/>
<accession>A0A9P4GKC8</accession>
<feature type="region of interest" description="Disordered" evidence="3">
    <location>
        <begin position="427"/>
        <end position="510"/>
    </location>
</feature>
<feature type="region of interest" description="Disordered" evidence="3">
    <location>
        <begin position="1043"/>
        <end position="1069"/>
    </location>
</feature>
<organism evidence="5 6">
    <name type="scientific">Cucurbitaria berberidis CBS 394.84</name>
    <dbReference type="NCBI Taxonomy" id="1168544"/>
    <lineage>
        <taxon>Eukaryota</taxon>
        <taxon>Fungi</taxon>
        <taxon>Dikarya</taxon>
        <taxon>Ascomycota</taxon>
        <taxon>Pezizomycotina</taxon>
        <taxon>Dothideomycetes</taxon>
        <taxon>Pleosporomycetidae</taxon>
        <taxon>Pleosporales</taxon>
        <taxon>Pleosporineae</taxon>
        <taxon>Cucurbitariaceae</taxon>
        <taxon>Cucurbitaria</taxon>
    </lineage>
</organism>
<keyword evidence="2" id="KW-0175">Coiled coil</keyword>
<feature type="region of interest" description="Disordered" evidence="3">
    <location>
        <begin position="952"/>
        <end position="991"/>
    </location>
</feature>
<dbReference type="Proteomes" id="UP000800039">
    <property type="component" value="Unassembled WGS sequence"/>
</dbReference>
<name>A0A9P4GKC8_9PLEO</name>
<gene>
    <name evidence="5" type="ORF">K460DRAFT_413762</name>
</gene>
<feature type="compositionally biased region" description="Polar residues" evidence="3">
    <location>
        <begin position="1"/>
        <end position="17"/>
    </location>
</feature>
<keyword evidence="1" id="KW-0539">Nucleus</keyword>
<dbReference type="AlphaFoldDB" id="A0A9P4GKC8"/>
<dbReference type="InterPro" id="IPR017923">
    <property type="entry name" value="TFIIS_N"/>
</dbReference>
<feature type="region of interest" description="Disordered" evidence="3">
    <location>
        <begin position="1"/>
        <end position="33"/>
    </location>
</feature>
<feature type="region of interest" description="Disordered" evidence="3">
    <location>
        <begin position="196"/>
        <end position="227"/>
    </location>
</feature>
<evidence type="ECO:0000313" key="6">
    <source>
        <dbReference type="Proteomes" id="UP000800039"/>
    </source>
</evidence>
<feature type="compositionally biased region" description="Basic residues" evidence="3">
    <location>
        <begin position="435"/>
        <end position="445"/>
    </location>
</feature>
<dbReference type="Gene3D" id="1.20.930.10">
    <property type="entry name" value="Conserved domain common to transcription factors TFIIS, elongin A, CRSP70"/>
    <property type="match status" value="1"/>
</dbReference>
<evidence type="ECO:0000313" key="5">
    <source>
        <dbReference type="EMBL" id="KAF1846946.1"/>
    </source>
</evidence>